<keyword evidence="3" id="KW-1185">Reference proteome</keyword>
<protein>
    <submittedName>
        <fullName evidence="2">N-acetyltransferase</fullName>
    </submittedName>
</protein>
<dbReference type="Gene3D" id="3.40.630.30">
    <property type="match status" value="1"/>
</dbReference>
<evidence type="ECO:0000313" key="3">
    <source>
        <dbReference type="Proteomes" id="UP000649573"/>
    </source>
</evidence>
<dbReference type="RefSeq" id="WP_189255741.1">
    <property type="nucleotide sequence ID" value="NZ_BMRE01000020.1"/>
</dbReference>
<organism evidence="2 3">
    <name type="scientific">Lentzea flava</name>
    <dbReference type="NCBI Taxonomy" id="103732"/>
    <lineage>
        <taxon>Bacteria</taxon>
        <taxon>Bacillati</taxon>
        <taxon>Actinomycetota</taxon>
        <taxon>Actinomycetes</taxon>
        <taxon>Pseudonocardiales</taxon>
        <taxon>Pseudonocardiaceae</taxon>
        <taxon>Lentzea</taxon>
    </lineage>
</organism>
<dbReference type="SUPFAM" id="SSF55729">
    <property type="entry name" value="Acyl-CoA N-acyltransferases (Nat)"/>
    <property type="match status" value="1"/>
</dbReference>
<dbReference type="CDD" id="cd04301">
    <property type="entry name" value="NAT_SF"/>
    <property type="match status" value="1"/>
</dbReference>
<gene>
    <name evidence="2" type="ORF">GCM10010178_45650</name>
</gene>
<dbReference type="Proteomes" id="UP000649573">
    <property type="component" value="Unassembled WGS sequence"/>
</dbReference>
<feature type="domain" description="N-acetyltransferase" evidence="1">
    <location>
        <begin position="141"/>
        <end position="280"/>
    </location>
</feature>
<accession>A0ABQ2UPQ0</accession>
<dbReference type="EMBL" id="BMRE01000020">
    <property type="protein sequence ID" value="GGU47841.1"/>
    <property type="molecule type" value="Genomic_DNA"/>
</dbReference>
<sequence length="280" mass="30138">MDAVVHTTLASFDAATHDRLAADPVCNTVALTSLDRIRRLPATAEPPILITFHDNGEVVGSLIRTPPWPFQVADLPVAAATLAVQVAREIDQDAPGVTGPRQRSHAFATAYAEASGETFTESLATRLYRLGTLAPPTTVPGAGRMATEDDAELLGAWRAAFVAEAVPEGPDEHPAEVMRTSLRLGNGHALWELDGTPVAWAAASIPQAGMTRIGPVYTPPEHRRHGYGAAVSAMASQWALDQGAAEVLLFADLTNPISNSIYQRIGYQPLDDWAEYWWKR</sequence>
<reference evidence="3" key="1">
    <citation type="journal article" date="2019" name="Int. J. Syst. Evol. Microbiol.">
        <title>The Global Catalogue of Microorganisms (GCM) 10K type strain sequencing project: providing services to taxonomists for standard genome sequencing and annotation.</title>
        <authorList>
            <consortium name="The Broad Institute Genomics Platform"/>
            <consortium name="The Broad Institute Genome Sequencing Center for Infectious Disease"/>
            <person name="Wu L."/>
            <person name="Ma J."/>
        </authorList>
    </citation>
    <scope>NUCLEOTIDE SEQUENCE [LARGE SCALE GENOMIC DNA]</scope>
    <source>
        <strain evidence="3">JCM 3296</strain>
    </source>
</reference>
<name>A0ABQ2UPQ0_9PSEU</name>
<dbReference type="PROSITE" id="PS51186">
    <property type="entry name" value="GNAT"/>
    <property type="match status" value="1"/>
</dbReference>
<dbReference type="InterPro" id="IPR000182">
    <property type="entry name" value="GNAT_dom"/>
</dbReference>
<proteinExistence type="predicted"/>
<dbReference type="InterPro" id="IPR016181">
    <property type="entry name" value="Acyl_CoA_acyltransferase"/>
</dbReference>
<evidence type="ECO:0000259" key="1">
    <source>
        <dbReference type="PROSITE" id="PS51186"/>
    </source>
</evidence>
<evidence type="ECO:0000313" key="2">
    <source>
        <dbReference type="EMBL" id="GGU47841.1"/>
    </source>
</evidence>
<comment type="caution">
    <text evidence="2">The sequence shown here is derived from an EMBL/GenBank/DDBJ whole genome shotgun (WGS) entry which is preliminary data.</text>
</comment>
<dbReference type="Pfam" id="PF00583">
    <property type="entry name" value="Acetyltransf_1"/>
    <property type="match status" value="1"/>
</dbReference>